<evidence type="ECO:0000256" key="7">
    <source>
        <dbReference type="SAM" id="Phobius"/>
    </source>
</evidence>
<gene>
    <name evidence="9" type="primary">LOC104713419</name>
</gene>
<reference evidence="9" key="2">
    <citation type="submission" date="2025-08" db="UniProtKB">
        <authorList>
            <consortium name="RefSeq"/>
        </authorList>
    </citation>
    <scope>IDENTIFICATION</scope>
    <source>
        <tissue evidence="9">Leaf</tissue>
    </source>
</reference>
<dbReference type="Pfam" id="PF05055">
    <property type="entry name" value="DUF677"/>
    <property type="match status" value="1"/>
</dbReference>
<organism evidence="8 9">
    <name type="scientific">Camelina sativa</name>
    <name type="common">False flax</name>
    <name type="synonym">Myagrum sativum</name>
    <dbReference type="NCBI Taxonomy" id="90675"/>
    <lineage>
        <taxon>Eukaryota</taxon>
        <taxon>Viridiplantae</taxon>
        <taxon>Streptophyta</taxon>
        <taxon>Embryophyta</taxon>
        <taxon>Tracheophyta</taxon>
        <taxon>Spermatophyta</taxon>
        <taxon>Magnoliopsida</taxon>
        <taxon>eudicotyledons</taxon>
        <taxon>Gunneridae</taxon>
        <taxon>Pentapetalae</taxon>
        <taxon>rosids</taxon>
        <taxon>malvids</taxon>
        <taxon>Brassicales</taxon>
        <taxon>Brassicaceae</taxon>
        <taxon>Camelineae</taxon>
        <taxon>Camelina</taxon>
    </lineage>
</organism>
<evidence type="ECO:0000256" key="2">
    <source>
        <dbReference type="ARBA" id="ARBA00009074"/>
    </source>
</evidence>
<keyword evidence="4 7" id="KW-1133">Transmembrane helix</keyword>
<proteinExistence type="inferred from homology"/>
<accession>A0ABM0TN89</accession>
<feature type="coiled-coil region" evidence="6">
    <location>
        <begin position="180"/>
        <end position="214"/>
    </location>
</feature>
<keyword evidence="8" id="KW-1185">Reference proteome</keyword>
<comment type="subcellular location">
    <subcellularLocation>
        <location evidence="1">Membrane</location>
        <topology evidence="1">Multi-pass membrane protein</topology>
    </subcellularLocation>
</comment>
<reference evidence="8" key="1">
    <citation type="journal article" date="2014" name="Nat. Commun.">
        <title>The emerging biofuel crop Camelina sativa retains a highly undifferentiated hexaploid genome structure.</title>
        <authorList>
            <person name="Kagale S."/>
            <person name="Koh C."/>
            <person name="Nixon J."/>
            <person name="Bollina V."/>
            <person name="Clarke W.E."/>
            <person name="Tuteja R."/>
            <person name="Spillane C."/>
            <person name="Robinson S.J."/>
            <person name="Links M.G."/>
            <person name="Clarke C."/>
            <person name="Higgins E.E."/>
            <person name="Huebert T."/>
            <person name="Sharpe A.G."/>
            <person name="Parkin I.A."/>
        </authorList>
    </citation>
    <scope>NUCLEOTIDE SEQUENCE [LARGE SCALE GENOMIC DNA]</scope>
    <source>
        <strain evidence="8">cv. DH55</strain>
    </source>
</reference>
<dbReference type="RefSeq" id="XP_010428830.1">
    <property type="nucleotide sequence ID" value="XM_010430528.2"/>
</dbReference>
<evidence type="ECO:0000256" key="3">
    <source>
        <dbReference type="ARBA" id="ARBA00022692"/>
    </source>
</evidence>
<dbReference type="InterPro" id="IPR007749">
    <property type="entry name" value="DUF677"/>
</dbReference>
<dbReference type="GeneID" id="104713419"/>
<dbReference type="PANTHER" id="PTHR31113">
    <property type="entry name" value="UPF0496 PROTEIN 3-RELATED"/>
    <property type="match status" value="1"/>
</dbReference>
<feature type="transmembrane region" description="Helical" evidence="7">
    <location>
        <begin position="216"/>
        <end position="241"/>
    </location>
</feature>
<keyword evidence="3 7" id="KW-0812">Transmembrane</keyword>
<protein>
    <submittedName>
        <fullName evidence="9">UPF0496 protein At3g28270-like</fullName>
    </submittedName>
</protein>
<evidence type="ECO:0000256" key="6">
    <source>
        <dbReference type="SAM" id="Coils"/>
    </source>
</evidence>
<sequence length="390" mass="43725">MALSKETMSKCSGHMSAYKSACEDHPYLKSFDASLQQKTIKVIDSLTAGPDDGLLSQHAVHKEVTDHLLQVSQDVANFIFESKDDVWENKALRALVTAYFENTMKTLEIFDNVMECVVKAKRGQLYIQEAVAQFDKESAEKDVGGKKKRYEKTLKDLKRFEAIGDPFDGQGFKTQFELIKEQQESLLKELCVAKEKLDEELREAKKKLEEEQQTSLIWNVVFGAAIALAAIASIAVMAVAVGVAAPFVALAVPFLALGWVGVNFYMEKKMEGQKKREEDVNKQIGVASLADKATETNKEAMKSVSVLVHELRVKISDILKLVTEAVEDEEEEDDELEMKGHLHLIGEEVRKLTEKIKQVGETVSTHSEMIMETRRHVLEKINGSGKYHDG</sequence>
<keyword evidence="6" id="KW-0175">Coiled coil</keyword>
<evidence type="ECO:0000256" key="5">
    <source>
        <dbReference type="ARBA" id="ARBA00023136"/>
    </source>
</evidence>
<dbReference type="Proteomes" id="UP000694864">
    <property type="component" value="Chromosome 9"/>
</dbReference>
<keyword evidence="5 7" id="KW-0472">Membrane</keyword>
<evidence type="ECO:0000313" key="9">
    <source>
        <dbReference type="RefSeq" id="XP_010428830.1"/>
    </source>
</evidence>
<evidence type="ECO:0000256" key="1">
    <source>
        <dbReference type="ARBA" id="ARBA00004141"/>
    </source>
</evidence>
<comment type="similarity">
    <text evidence="2">Belongs to the UPF0496 family.</text>
</comment>
<evidence type="ECO:0000313" key="8">
    <source>
        <dbReference type="Proteomes" id="UP000694864"/>
    </source>
</evidence>
<evidence type="ECO:0000256" key="4">
    <source>
        <dbReference type="ARBA" id="ARBA00022989"/>
    </source>
</evidence>
<dbReference type="PANTHER" id="PTHR31113:SF13">
    <property type="entry name" value="(RAPE) HYPOTHETICAL PROTEIN"/>
    <property type="match status" value="1"/>
</dbReference>
<name>A0ABM0TN89_CAMSA</name>
<feature type="transmembrane region" description="Helical" evidence="7">
    <location>
        <begin position="247"/>
        <end position="266"/>
    </location>
</feature>